<dbReference type="Pfam" id="PF00501">
    <property type="entry name" value="AMP-binding"/>
    <property type="match status" value="1"/>
</dbReference>
<dbReference type="InterPro" id="IPR041464">
    <property type="entry name" value="TubC_N"/>
</dbReference>
<dbReference type="InterPro" id="IPR045851">
    <property type="entry name" value="AMP-bd_C_sf"/>
</dbReference>
<dbReference type="PANTHER" id="PTHR45527:SF1">
    <property type="entry name" value="FATTY ACID SYNTHASE"/>
    <property type="match status" value="1"/>
</dbReference>
<dbReference type="Gene3D" id="3.30.300.30">
    <property type="match status" value="1"/>
</dbReference>
<dbReference type="SUPFAM" id="SSF52777">
    <property type="entry name" value="CoA-dependent acyltransferases"/>
    <property type="match status" value="2"/>
</dbReference>
<gene>
    <name evidence="5" type="ORF">KEG57_16870</name>
</gene>
<dbReference type="GO" id="GO:0031177">
    <property type="term" value="F:phosphopantetheine binding"/>
    <property type="evidence" value="ECO:0007669"/>
    <property type="project" value="InterPro"/>
</dbReference>
<dbReference type="SMART" id="SM00823">
    <property type="entry name" value="PKS_PP"/>
    <property type="match status" value="1"/>
</dbReference>
<dbReference type="AlphaFoldDB" id="A0A9X3X155"/>
<dbReference type="InterPro" id="IPR009081">
    <property type="entry name" value="PP-bd_ACP"/>
</dbReference>
<dbReference type="InterPro" id="IPR020806">
    <property type="entry name" value="PKS_PP-bd"/>
</dbReference>
<feature type="domain" description="Carrier" evidence="4">
    <location>
        <begin position="1062"/>
        <end position="1137"/>
    </location>
</feature>
<dbReference type="EMBL" id="JAGTJJ010000007">
    <property type="protein sequence ID" value="MDC3982194.1"/>
    <property type="molecule type" value="Genomic_DNA"/>
</dbReference>
<dbReference type="GO" id="GO:0047527">
    <property type="term" value="F:2,3-dihydroxybenzoate-serine ligase activity"/>
    <property type="evidence" value="ECO:0007669"/>
    <property type="project" value="TreeGrafter"/>
</dbReference>
<dbReference type="Pfam" id="PF00550">
    <property type="entry name" value="PP-binding"/>
    <property type="match status" value="1"/>
</dbReference>
<dbReference type="RefSeq" id="WP_272420605.1">
    <property type="nucleotide sequence ID" value="NZ_JAGTJJ010000007.1"/>
</dbReference>
<reference evidence="5 6" key="1">
    <citation type="submission" date="2021-04" db="EMBL/GenBank/DDBJ databases">
        <title>Genome analysis of Polyangium sp.</title>
        <authorList>
            <person name="Li Y."/>
            <person name="Wang J."/>
        </authorList>
    </citation>
    <scope>NUCLEOTIDE SEQUENCE [LARGE SCALE GENOMIC DNA]</scope>
    <source>
        <strain evidence="5 6">SDU14</strain>
    </source>
</reference>
<dbReference type="InterPro" id="IPR001242">
    <property type="entry name" value="Condensation_dom"/>
</dbReference>
<comment type="cofactor">
    <cofactor evidence="1">
        <name>pantetheine 4'-phosphate</name>
        <dbReference type="ChEBI" id="CHEBI:47942"/>
    </cofactor>
</comment>
<dbReference type="FunFam" id="3.40.50.12780:FF:000012">
    <property type="entry name" value="Non-ribosomal peptide synthetase"/>
    <property type="match status" value="1"/>
</dbReference>
<keyword evidence="6" id="KW-1185">Reference proteome</keyword>
<dbReference type="InterPro" id="IPR044894">
    <property type="entry name" value="TubC_N_sf"/>
</dbReference>
<dbReference type="InterPro" id="IPR036736">
    <property type="entry name" value="ACP-like_sf"/>
</dbReference>
<dbReference type="GO" id="GO:0043041">
    <property type="term" value="P:amino acid activation for nonribosomal peptide biosynthetic process"/>
    <property type="evidence" value="ECO:0007669"/>
    <property type="project" value="TreeGrafter"/>
</dbReference>
<dbReference type="Pfam" id="PF00668">
    <property type="entry name" value="Condensation"/>
    <property type="match status" value="1"/>
</dbReference>
<evidence type="ECO:0000256" key="1">
    <source>
        <dbReference type="ARBA" id="ARBA00001957"/>
    </source>
</evidence>
<evidence type="ECO:0000313" key="5">
    <source>
        <dbReference type="EMBL" id="MDC3982194.1"/>
    </source>
</evidence>
<dbReference type="FunFam" id="1.10.1200.10:FF:000005">
    <property type="entry name" value="Nonribosomal peptide synthetase 1"/>
    <property type="match status" value="1"/>
</dbReference>
<dbReference type="Gene3D" id="2.30.38.10">
    <property type="entry name" value="Luciferase, Domain 3"/>
    <property type="match status" value="1"/>
</dbReference>
<keyword evidence="2" id="KW-0596">Phosphopantetheine</keyword>
<dbReference type="Gene3D" id="3.30.559.30">
    <property type="entry name" value="Nonribosomal peptide synthetase, condensation domain"/>
    <property type="match status" value="1"/>
</dbReference>
<dbReference type="InterPro" id="IPR020845">
    <property type="entry name" value="AMP-binding_CS"/>
</dbReference>
<dbReference type="Gene3D" id="3.30.559.10">
    <property type="entry name" value="Chloramphenicol acetyltransferase-like domain"/>
    <property type="match status" value="1"/>
</dbReference>
<dbReference type="Proteomes" id="UP001151081">
    <property type="component" value="Unassembled WGS sequence"/>
</dbReference>
<dbReference type="NCBIfam" id="TIGR01733">
    <property type="entry name" value="AA-adenyl-dom"/>
    <property type="match status" value="1"/>
</dbReference>
<dbReference type="PROSITE" id="PS50075">
    <property type="entry name" value="CARRIER"/>
    <property type="match status" value="1"/>
</dbReference>
<evidence type="ECO:0000259" key="4">
    <source>
        <dbReference type="PROSITE" id="PS50075"/>
    </source>
</evidence>
<dbReference type="Gene3D" id="3.40.50.1820">
    <property type="entry name" value="alpha/beta hydrolase"/>
    <property type="match status" value="1"/>
</dbReference>
<dbReference type="PROSITE" id="PS00455">
    <property type="entry name" value="AMP_BINDING"/>
    <property type="match status" value="1"/>
</dbReference>
<evidence type="ECO:0000313" key="6">
    <source>
        <dbReference type="Proteomes" id="UP001151081"/>
    </source>
</evidence>
<dbReference type="PANTHER" id="PTHR45527">
    <property type="entry name" value="NONRIBOSOMAL PEPTIDE SYNTHETASE"/>
    <property type="match status" value="1"/>
</dbReference>
<dbReference type="InterPro" id="IPR000873">
    <property type="entry name" value="AMP-dep_synth/lig_dom"/>
</dbReference>
<evidence type="ECO:0000256" key="2">
    <source>
        <dbReference type="ARBA" id="ARBA00022450"/>
    </source>
</evidence>
<sequence>MDTLIALLADVRKKNIKLWVDGADLRVSAPPGALTPELIGVLKAKKPELIELLRASAASPSAGGPVPVPRGGPLPATFGQQQLWVLDQLGYRSVYSVPLAVELVGKLDEGVLGRALDEIARRHEGLRTTFVQVEGELRQVIRDPASVPVAKLDLRALEPAARKAALDDAIAAERDRPFDLAEGPLLRALSIRTGEDRFVLMLTLHHIASDGWSIGVLTRELSALYAAFASGAPTPLPELSVQMADIAVWQRERLRGEALERSLRFWRERLEGAPTLLDLPIAREQSPEEALPIEPRGARLDFRIDAETTRGLSRLAEERGATLFMTLMAAFQVLLARVSGQDDVLVGTPAAGRTHQALEPMIGYFVNTLVLRAELGDDPTFADFLSRAKPHMVAAYEHQDTPFERLVEALGAPRIPRRNPLVQVLFALQNAVRIDLSLPGIEATPIEVPTRAARMDLEVDVLPVGDHLEGYWVYDRDRFDRAAMERMVAQFRTLLEGIAADPGKRIGALPLLPPEERHRILVEWNDTAADLPQEGAVIRLFEAQAARTPEAMAVVHDARTFRQGLTYRALNDQANALARHLVALGVGPETLVGLFTDRSVSMVVGMLAVHKAGGAYVPLDPALPPDRLAFLLADTRAPVVLTQAHLASRLPMGEARVVVLDDATAFAAEPTHDLGNDVAPGHLAYVMYTSGSTGEPKGVLIEHHALVAHTTQYVRFHGLTPSDRVLALAAFHFDASVEQIFPALVAGACVILPDWELEPRAFSQKLAELEVTLLDTSGAHWRGLVDAWLETPALAERLRLRSLIVGGDVMPVEVVPRWRRTALSTRTRLFNVYGPTEATVAATVYEVPRDFDARLPRIPIGMPLANRTAYVLDPNLQPVPIGVPGELFLGGIGPARGYLNQPSLTAERFVAVASLPFVAELSPAARRGRVYRTGDRCRWRPDGTLDFLGRTDNQVKIRGYRVELGEIEAELRRHPSLRDAVVVVHETKGHRSLVAYVVPEGIAEDDLDRELGGALRRTLPEHMVPSRFLALAEIPRVTTSGKVDRAALPDPAKVGVARDQTLPRTPTEEQVAAIFCEVLKLSHVNIHDSFFDIGGHSLLATQLVLRVNRAFSLHLPLQAVFENSTVVELSASIDRTRLAQDLLASGGVGAEGAGRGEEGEL</sequence>
<accession>A0A9X3X155</accession>
<dbReference type="SUPFAM" id="SSF47336">
    <property type="entry name" value="ACP-like"/>
    <property type="match status" value="1"/>
</dbReference>
<dbReference type="Gene3D" id="1.10.10.1830">
    <property type="entry name" value="Non-ribosomal peptide synthase, adenylation domain"/>
    <property type="match status" value="1"/>
</dbReference>
<dbReference type="Gene3D" id="3.40.50.980">
    <property type="match status" value="2"/>
</dbReference>
<dbReference type="FunFam" id="3.40.50.980:FF:000001">
    <property type="entry name" value="Non-ribosomal peptide synthetase"/>
    <property type="match status" value="1"/>
</dbReference>
<dbReference type="GO" id="GO:0009366">
    <property type="term" value="C:enterobactin synthetase complex"/>
    <property type="evidence" value="ECO:0007669"/>
    <property type="project" value="TreeGrafter"/>
</dbReference>
<organism evidence="5 6">
    <name type="scientific">Polyangium jinanense</name>
    <dbReference type="NCBI Taxonomy" id="2829994"/>
    <lineage>
        <taxon>Bacteria</taxon>
        <taxon>Pseudomonadati</taxon>
        <taxon>Myxococcota</taxon>
        <taxon>Polyangia</taxon>
        <taxon>Polyangiales</taxon>
        <taxon>Polyangiaceae</taxon>
        <taxon>Polyangium</taxon>
    </lineage>
</organism>
<protein>
    <submittedName>
        <fullName evidence="5">Amino acid adenylation domain-containing protein</fullName>
    </submittedName>
</protein>
<name>A0A9X3X155_9BACT</name>
<dbReference type="InterPro" id="IPR010071">
    <property type="entry name" value="AA_adenyl_dom"/>
</dbReference>
<dbReference type="InterPro" id="IPR025110">
    <property type="entry name" value="AMP-bd_C"/>
</dbReference>
<dbReference type="InterPro" id="IPR023213">
    <property type="entry name" value="CAT-like_dom_sf"/>
</dbReference>
<dbReference type="GO" id="GO:0009239">
    <property type="term" value="P:enterobactin biosynthetic process"/>
    <property type="evidence" value="ECO:0007669"/>
    <property type="project" value="TreeGrafter"/>
</dbReference>
<dbReference type="Pfam" id="PF13193">
    <property type="entry name" value="AMP-binding_C"/>
    <property type="match status" value="1"/>
</dbReference>
<comment type="caution">
    <text evidence="5">The sequence shown here is derived from an EMBL/GenBank/DDBJ whole genome shotgun (WGS) entry which is preliminary data.</text>
</comment>
<dbReference type="CDD" id="cd05930">
    <property type="entry name" value="A_NRPS"/>
    <property type="match status" value="1"/>
</dbReference>
<evidence type="ECO:0000256" key="3">
    <source>
        <dbReference type="ARBA" id="ARBA00022553"/>
    </source>
</evidence>
<dbReference type="Pfam" id="PF18563">
    <property type="entry name" value="TubC_N"/>
    <property type="match status" value="1"/>
</dbReference>
<dbReference type="InterPro" id="IPR029058">
    <property type="entry name" value="AB_hydrolase_fold"/>
</dbReference>
<dbReference type="CDD" id="cd19531">
    <property type="entry name" value="LCL_NRPS-like"/>
    <property type="match status" value="1"/>
</dbReference>
<dbReference type="GO" id="GO:0005829">
    <property type="term" value="C:cytosol"/>
    <property type="evidence" value="ECO:0007669"/>
    <property type="project" value="TreeGrafter"/>
</dbReference>
<keyword evidence="3" id="KW-0597">Phosphoprotein</keyword>
<proteinExistence type="predicted"/>
<dbReference type="SUPFAM" id="SSF56801">
    <property type="entry name" value="Acetyl-CoA synthetase-like"/>
    <property type="match status" value="1"/>
</dbReference>